<feature type="domain" description="Chromosomal replication initiator DnaA C-terminal" evidence="1">
    <location>
        <begin position="15"/>
        <end position="84"/>
    </location>
</feature>
<accession>A0ABT0IRG1</accession>
<dbReference type="Gene3D" id="1.10.1750.10">
    <property type="match status" value="1"/>
</dbReference>
<dbReference type="Proteomes" id="UP001202827">
    <property type="component" value="Unassembled WGS sequence"/>
</dbReference>
<dbReference type="InterPro" id="IPR013159">
    <property type="entry name" value="DnaA_C"/>
</dbReference>
<organism evidence="2 3">
    <name type="scientific">Neorhizobium turbinariae</name>
    <dbReference type="NCBI Taxonomy" id="2937795"/>
    <lineage>
        <taxon>Bacteria</taxon>
        <taxon>Pseudomonadati</taxon>
        <taxon>Pseudomonadota</taxon>
        <taxon>Alphaproteobacteria</taxon>
        <taxon>Hyphomicrobiales</taxon>
        <taxon>Rhizobiaceae</taxon>
        <taxon>Rhizobium/Agrobacterium group</taxon>
        <taxon>Neorhizobium</taxon>
    </lineage>
</organism>
<name>A0ABT0IRG1_9HYPH</name>
<reference evidence="2 3" key="1">
    <citation type="submission" date="2022-04" db="EMBL/GenBank/DDBJ databases">
        <title>Rhizobium coralii sp. nov., isolated from coral Turbinaria peltata.</title>
        <authorList>
            <person name="Sun H."/>
        </authorList>
    </citation>
    <scope>NUCLEOTIDE SEQUENCE [LARGE SCALE GENOMIC DNA]</scope>
    <source>
        <strain evidence="2 3">NTR19</strain>
    </source>
</reference>
<dbReference type="Pfam" id="PF08299">
    <property type="entry name" value="Bac_DnaA_C"/>
    <property type="match status" value="1"/>
</dbReference>
<gene>
    <name evidence="2" type="ORF">M0654_10725</name>
</gene>
<dbReference type="CDD" id="cd06571">
    <property type="entry name" value="Bac_DnaA_C"/>
    <property type="match status" value="1"/>
</dbReference>
<dbReference type="EMBL" id="JALPRY010000012">
    <property type="protein sequence ID" value="MCK8780458.1"/>
    <property type="molecule type" value="Genomic_DNA"/>
</dbReference>
<protein>
    <submittedName>
        <fullName evidence="2">Transposase</fullName>
    </submittedName>
</protein>
<keyword evidence="3" id="KW-1185">Reference proteome</keyword>
<evidence type="ECO:0000313" key="3">
    <source>
        <dbReference type="Proteomes" id="UP001202827"/>
    </source>
</evidence>
<proteinExistence type="predicted"/>
<dbReference type="SUPFAM" id="SSF48295">
    <property type="entry name" value="TrpR-like"/>
    <property type="match status" value="1"/>
</dbReference>
<dbReference type="SMART" id="SM00760">
    <property type="entry name" value="Bac_DnaA_C"/>
    <property type="match status" value="1"/>
</dbReference>
<comment type="caution">
    <text evidence="2">The sequence shown here is derived from an EMBL/GenBank/DDBJ whole genome shotgun (WGS) entry which is preliminary data.</text>
</comment>
<sequence length="117" mass="13161">MPGPRLPASLPIRIACRLVRQMVAELICLLGDRVSLRRDRRRFTCQVRQIAMYVCHVALGISMSDIGEALGRDRSTVSHACHVVEDRRDDLAFDDFISTVERLVTAIFSIPEVASHD</sequence>
<evidence type="ECO:0000313" key="2">
    <source>
        <dbReference type="EMBL" id="MCK8780458.1"/>
    </source>
</evidence>
<dbReference type="InterPro" id="IPR010921">
    <property type="entry name" value="Trp_repressor/repl_initiator"/>
</dbReference>
<evidence type="ECO:0000259" key="1">
    <source>
        <dbReference type="SMART" id="SM00760"/>
    </source>
</evidence>